<dbReference type="NCBIfam" id="NF008623">
    <property type="entry name" value="PRK11609.1"/>
    <property type="match status" value="1"/>
</dbReference>
<protein>
    <recommendedName>
        <fullName evidence="6">nicotinamidase</fullName>
        <ecNumber evidence="6">3.5.1.19</ecNumber>
    </recommendedName>
    <alternativeName>
        <fullName evidence="7">Nicotinamide deamidase</fullName>
    </alternativeName>
</protein>
<keyword evidence="3" id="KW-0479">Metal-binding</keyword>
<dbReference type="EMBL" id="JAPJDA010000005">
    <property type="protein sequence ID" value="MCX2837305.1"/>
    <property type="molecule type" value="Genomic_DNA"/>
</dbReference>
<feature type="domain" description="Isochorismatase-like" evidence="8">
    <location>
        <begin position="3"/>
        <end position="174"/>
    </location>
</feature>
<dbReference type="SUPFAM" id="SSF52499">
    <property type="entry name" value="Isochorismatase-like hydrolases"/>
    <property type="match status" value="1"/>
</dbReference>
<reference evidence="9" key="1">
    <citation type="submission" date="2022-11" db="EMBL/GenBank/DDBJ databases">
        <title>Salinimicrobium profundisediminis sp. nov., isolated from deep-sea sediment of the Mariana Trench.</title>
        <authorList>
            <person name="Fu H."/>
        </authorList>
    </citation>
    <scope>NUCLEOTIDE SEQUENCE</scope>
    <source>
        <strain evidence="9">MT39</strain>
    </source>
</reference>
<comment type="pathway">
    <text evidence="5">Cofactor biosynthesis; nicotinate biosynthesis; nicotinate from nicotinamide: step 1/1.</text>
</comment>
<proteinExistence type="inferred from homology"/>
<dbReference type="GO" id="GO:0019363">
    <property type="term" value="P:pyridine nucleotide biosynthetic process"/>
    <property type="evidence" value="ECO:0007669"/>
    <property type="project" value="UniProtKB-KW"/>
</dbReference>
<accession>A0A9X3HZU2</accession>
<evidence type="ECO:0000313" key="10">
    <source>
        <dbReference type="Proteomes" id="UP001148482"/>
    </source>
</evidence>
<comment type="similarity">
    <text evidence="1">Belongs to the isochorismatase family.</text>
</comment>
<evidence type="ECO:0000259" key="8">
    <source>
        <dbReference type="Pfam" id="PF00857"/>
    </source>
</evidence>
<evidence type="ECO:0000256" key="4">
    <source>
        <dbReference type="ARBA" id="ARBA00022801"/>
    </source>
</evidence>
<gene>
    <name evidence="9" type="primary">pncA</name>
    <name evidence="9" type="ORF">OQ279_04010</name>
</gene>
<evidence type="ECO:0000256" key="3">
    <source>
        <dbReference type="ARBA" id="ARBA00022723"/>
    </source>
</evidence>
<evidence type="ECO:0000256" key="5">
    <source>
        <dbReference type="ARBA" id="ARBA00037900"/>
    </source>
</evidence>
<dbReference type="InterPro" id="IPR052347">
    <property type="entry name" value="Isochorismatase_Nicotinamidase"/>
</dbReference>
<comment type="caution">
    <text evidence="9">The sequence shown here is derived from an EMBL/GenBank/DDBJ whole genome shotgun (WGS) entry which is preliminary data.</text>
</comment>
<evidence type="ECO:0000256" key="1">
    <source>
        <dbReference type="ARBA" id="ARBA00006336"/>
    </source>
</evidence>
<evidence type="ECO:0000256" key="7">
    <source>
        <dbReference type="ARBA" id="ARBA00043224"/>
    </source>
</evidence>
<dbReference type="PANTHER" id="PTHR11080">
    <property type="entry name" value="PYRAZINAMIDASE/NICOTINAMIDASE"/>
    <property type="match status" value="1"/>
</dbReference>
<keyword evidence="10" id="KW-1185">Reference proteome</keyword>
<dbReference type="Pfam" id="PF00857">
    <property type="entry name" value="Isochorismatase"/>
    <property type="match status" value="1"/>
</dbReference>
<dbReference type="Gene3D" id="3.40.50.850">
    <property type="entry name" value="Isochorismatase-like"/>
    <property type="match status" value="1"/>
</dbReference>
<dbReference type="InterPro" id="IPR036380">
    <property type="entry name" value="Isochorismatase-like_sf"/>
</dbReference>
<dbReference type="GO" id="GO:0008936">
    <property type="term" value="F:nicotinamidase activity"/>
    <property type="evidence" value="ECO:0007669"/>
    <property type="project" value="UniProtKB-EC"/>
</dbReference>
<dbReference type="InterPro" id="IPR000868">
    <property type="entry name" value="Isochorismatase-like_dom"/>
</dbReference>
<dbReference type="CDD" id="cd01011">
    <property type="entry name" value="nicotinamidase"/>
    <property type="match status" value="1"/>
</dbReference>
<dbReference type="EC" id="3.5.1.19" evidence="6"/>
<evidence type="ECO:0000256" key="6">
    <source>
        <dbReference type="ARBA" id="ARBA00039017"/>
    </source>
</evidence>
<dbReference type="AlphaFoldDB" id="A0A9X3HZU2"/>
<dbReference type="PANTHER" id="PTHR11080:SF2">
    <property type="entry name" value="LD05707P"/>
    <property type="match status" value="1"/>
</dbReference>
<dbReference type="RefSeq" id="WP_266068521.1">
    <property type="nucleotide sequence ID" value="NZ_JAPJDA010000005.1"/>
</dbReference>
<keyword evidence="2" id="KW-0662">Pyridine nucleotide biosynthesis</keyword>
<name>A0A9X3HZU2_9FLAO</name>
<dbReference type="Proteomes" id="UP001148482">
    <property type="component" value="Unassembled WGS sequence"/>
</dbReference>
<keyword evidence="4 9" id="KW-0378">Hydrolase</keyword>
<sequence>MKTLIIVDAQIDFMPGGALEVKDGDRIIPVINQILPKFELVIATQDWHPKEHKSFAVNHPGKNEFEVIDLNGLEQKLWPVHCVQGTKGADFHPNLETKPIEAIFRKGMDPEIDSYSGFFDNGHKKITGLGGYLKERGAVELYFCGLAADICVYFSLLDALKAGFKATLIEDAAVPLLPEEFDKIREDIIRNGGRITHSKEL</sequence>
<dbReference type="GO" id="GO:0046872">
    <property type="term" value="F:metal ion binding"/>
    <property type="evidence" value="ECO:0007669"/>
    <property type="project" value="UniProtKB-KW"/>
</dbReference>
<organism evidence="9 10">
    <name type="scientific">Salinimicrobium profundisediminis</name>
    <dbReference type="NCBI Taxonomy" id="2994553"/>
    <lineage>
        <taxon>Bacteria</taxon>
        <taxon>Pseudomonadati</taxon>
        <taxon>Bacteroidota</taxon>
        <taxon>Flavobacteriia</taxon>
        <taxon>Flavobacteriales</taxon>
        <taxon>Flavobacteriaceae</taxon>
        <taxon>Salinimicrobium</taxon>
    </lineage>
</organism>
<evidence type="ECO:0000256" key="2">
    <source>
        <dbReference type="ARBA" id="ARBA00022642"/>
    </source>
</evidence>
<evidence type="ECO:0000313" key="9">
    <source>
        <dbReference type="EMBL" id="MCX2837305.1"/>
    </source>
</evidence>